<dbReference type="AlphaFoldDB" id="A0A516NMI3"/>
<protein>
    <submittedName>
        <fullName evidence="1">Uncharacterized protein</fullName>
    </submittedName>
</protein>
<dbReference type="Pfam" id="PF19817">
    <property type="entry name" value="DUF6300"/>
    <property type="match status" value="1"/>
</dbReference>
<reference evidence="1 2" key="1">
    <citation type="submission" date="2019-07" db="EMBL/GenBank/DDBJ databases">
        <title>Complete Genome Sequence and Methylome Analysis of Nocardia otitidis-caviarum NEB252.</title>
        <authorList>
            <person name="Fomenkov A."/>
            <person name="Anton B.P."/>
            <person name="Vincze T."/>
            <person name="Roberts R.J."/>
        </authorList>
    </citation>
    <scope>NUCLEOTIDE SEQUENCE [LARGE SCALE GENOMIC DNA]</scope>
    <source>
        <strain evidence="1 2">NEB252</strain>
    </source>
</reference>
<sequence length="124" mass="13353">MIETGDGRVSDSPGLECEFLLVEDLPCHRCGDSLICAVRTRSSFLREDGLEVRGFRTVGLCSNCDRLNPAARAVIDYVAGRGGMTDSSLLEFATVLSDWLSEVVPSRIDEAQLAVFREGGPASA</sequence>
<evidence type="ECO:0000313" key="2">
    <source>
        <dbReference type="Proteomes" id="UP000317039"/>
    </source>
</evidence>
<dbReference type="InterPro" id="IPR046267">
    <property type="entry name" value="DUF6300"/>
</dbReference>
<gene>
    <name evidence="1" type="ORF">FOH10_16625</name>
</gene>
<dbReference type="EMBL" id="CP041695">
    <property type="protein sequence ID" value="QDP80095.1"/>
    <property type="molecule type" value="Genomic_DNA"/>
</dbReference>
<name>A0A516NMI3_9NOCA</name>
<accession>A0A516NMI3</accession>
<organism evidence="1 2">
    <name type="scientific">Nocardia otitidiscaviarum</name>
    <dbReference type="NCBI Taxonomy" id="1823"/>
    <lineage>
        <taxon>Bacteria</taxon>
        <taxon>Bacillati</taxon>
        <taxon>Actinomycetota</taxon>
        <taxon>Actinomycetes</taxon>
        <taxon>Mycobacteriales</taxon>
        <taxon>Nocardiaceae</taxon>
        <taxon>Nocardia</taxon>
    </lineage>
</organism>
<proteinExistence type="predicted"/>
<dbReference type="Proteomes" id="UP000317039">
    <property type="component" value="Chromosome"/>
</dbReference>
<dbReference type="KEGG" id="nod:FOH10_16625"/>
<dbReference type="RefSeq" id="WP_143981422.1">
    <property type="nucleotide sequence ID" value="NZ_CP041695.1"/>
</dbReference>
<dbReference type="GeneID" id="80333994"/>
<evidence type="ECO:0000313" key="1">
    <source>
        <dbReference type="EMBL" id="QDP80095.1"/>
    </source>
</evidence>